<accession>A0A5C4JKT7</accession>
<dbReference type="AlphaFoldDB" id="A0A5C4JKT7"/>
<dbReference type="Pfam" id="PF17940">
    <property type="entry name" value="TetR_C_31"/>
    <property type="match status" value="1"/>
</dbReference>
<keyword evidence="5" id="KW-1185">Reference proteome</keyword>
<dbReference type="SUPFAM" id="SSF46689">
    <property type="entry name" value="Homeodomain-like"/>
    <property type="match status" value="1"/>
</dbReference>
<dbReference type="GO" id="GO:0000976">
    <property type="term" value="F:transcription cis-regulatory region binding"/>
    <property type="evidence" value="ECO:0007669"/>
    <property type="project" value="TreeGrafter"/>
</dbReference>
<dbReference type="OrthoDB" id="2356263at2"/>
<dbReference type="EMBL" id="VCKW01000002">
    <property type="protein sequence ID" value="TMR07354.1"/>
    <property type="molecule type" value="Genomic_DNA"/>
</dbReference>
<dbReference type="PANTHER" id="PTHR30055">
    <property type="entry name" value="HTH-TYPE TRANSCRIPTIONAL REGULATOR RUTR"/>
    <property type="match status" value="1"/>
</dbReference>
<dbReference type="InterPro" id="IPR009057">
    <property type="entry name" value="Homeodomain-like_sf"/>
</dbReference>
<dbReference type="Pfam" id="PF00440">
    <property type="entry name" value="TetR_N"/>
    <property type="match status" value="1"/>
</dbReference>
<dbReference type="PROSITE" id="PS50977">
    <property type="entry name" value="HTH_TETR_2"/>
    <property type="match status" value="1"/>
</dbReference>
<reference evidence="4 5" key="1">
    <citation type="submission" date="2019-05" db="EMBL/GenBank/DDBJ databases">
        <title>Draft genome sequence of Actinomadura sp. 14C53.</title>
        <authorList>
            <person name="Saricaoglu S."/>
            <person name="Isik K."/>
        </authorList>
    </citation>
    <scope>NUCLEOTIDE SEQUENCE [LARGE SCALE GENOMIC DNA]</scope>
    <source>
        <strain evidence="4 5">14C53</strain>
    </source>
</reference>
<evidence type="ECO:0000256" key="1">
    <source>
        <dbReference type="ARBA" id="ARBA00023125"/>
    </source>
</evidence>
<name>A0A5C4JKT7_9ACTN</name>
<evidence type="ECO:0000259" key="3">
    <source>
        <dbReference type="PROSITE" id="PS50977"/>
    </source>
</evidence>
<protein>
    <submittedName>
        <fullName evidence="4">TetR/AcrR family transcriptional regulator</fullName>
    </submittedName>
</protein>
<feature type="DNA-binding region" description="H-T-H motif" evidence="2">
    <location>
        <begin position="24"/>
        <end position="43"/>
    </location>
</feature>
<proteinExistence type="predicted"/>
<feature type="domain" description="HTH tetR-type" evidence="3">
    <location>
        <begin position="1"/>
        <end position="61"/>
    </location>
</feature>
<dbReference type="InterPro" id="IPR036271">
    <property type="entry name" value="Tet_transcr_reg_TetR-rel_C_sf"/>
</dbReference>
<evidence type="ECO:0000256" key="2">
    <source>
        <dbReference type="PROSITE-ProRule" id="PRU00335"/>
    </source>
</evidence>
<dbReference type="InterPro" id="IPR041583">
    <property type="entry name" value="TetR_C_31"/>
</dbReference>
<dbReference type="PANTHER" id="PTHR30055:SF219">
    <property type="entry name" value="TRANSCRIPTIONAL REGULATORY PROTEIN"/>
    <property type="match status" value="1"/>
</dbReference>
<gene>
    <name evidence="4" type="ORF">ETD83_00995</name>
</gene>
<dbReference type="PRINTS" id="PR00455">
    <property type="entry name" value="HTHTETR"/>
</dbReference>
<comment type="caution">
    <text evidence="4">The sequence shown here is derived from an EMBL/GenBank/DDBJ whole genome shotgun (WGS) entry which is preliminary data.</text>
</comment>
<organism evidence="4 5">
    <name type="scientific">Actinomadura soli</name>
    <dbReference type="NCBI Taxonomy" id="2508997"/>
    <lineage>
        <taxon>Bacteria</taxon>
        <taxon>Bacillati</taxon>
        <taxon>Actinomycetota</taxon>
        <taxon>Actinomycetes</taxon>
        <taxon>Streptosporangiales</taxon>
        <taxon>Thermomonosporaceae</taxon>
        <taxon>Actinomadura</taxon>
    </lineage>
</organism>
<dbReference type="Proteomes" id="UP000309174">
    <property type="component" value="Unassembled WGS sequence"/>
</dbReference>
<dbReference type="InterPro" id="IPR001647">
    <property type="entry name" value="HTH_TetR"/>
</dbReference>
<sequence>MGNREKLLIAARECLERKGYTRTTARDVTEAAGTSLAAIGYHFGSTEAMLNTALHQAMEEWGDRLERTIGDAGDRSSSPVRRFERVWAQIVASFEDDRALWAVLSEMLVQAQHVPELRESLTASMAEGRSGLAEIFGDIAAPADPGSARLIGSLCQTLLTGLMMQWLIDPEHSLTSGELTDAFRLLATTALTEH</sequence>
<evidence type="ECO:0000313" key="5">
    <source>
        <dbReference type="Proteomes" id="UP000309174"/>
    </source>
</evidence>
<dbReference type="SUPFAM" id="SSF48498">
    <property type="entry name" value="Tetracyclin repressor-like, C-terminal domain"/>
    <property type="match status" value="1"/>
</dbReference>
<dbReference type="InterPro" id="IPR050109">
    <property type="entry name" value="HTH-type_TetR-like_transc_reg"/>
</dbReference>
<keyword evidence="1 2" id="KW-0238">DNA-binding</keyword>
<evidence type="ECO:0000313" key="4">
    <source>
        <dbReference type="EMBL" id="TMR07354.1"/>
    </source>
</evidence>
<dbReference type="Gene3D" id="1.10.357.10">
    <property type="entry name" value="Tetracycline Repressor, domain 2"/>
    <property type="match status" value="1"/>
</dbReference>
<dbReference type="RefSeq" id="WP_138643127.1">
    <property type="nucleotide sequence ID" value="NZ_VCKW01000002.1"/>
</dbReference>
<dbReference type="GO" id="GO:0003700">
    <property type="term" value="F:DNA-binding transcription factor activity"/>
    <property type="evidence" value="ECO:0007669"/>
    <property type="project" value="TreeGrafter"/>
</dbReference>